<reference evidence="1 2" key="1">
    <citation type="submission" date="2020-08" db="EMBL/GenBank/DDBJ databases">
        <title>Bridging the membrane lipid divide: bacteria of the FCB group superphylum have the potential to synthesize archaeal ether lipids.</title>
        <authorList>
            <person name="Villanueva L."/>
            <person name="Von Meijenfeldt F.A.B."/>
            <person name="Westbye A.B."/>
            <person name="Yadav S."/>
            <person name="Hopmans E.C."/>
            <person name="Dutilh B.E."/>
            <person name="Sinninghe Damste J.S."/>
        </authorList>
    </citation>
    <scope>NUCLEOTIDE SEQUENCE [LARGE SCALE GENOMIC DNA]</scope>
    <source>
        <strain evidence="1">NIOZ-UU17</strain>
    </source>
</reference>
<dbReference type="AlphaFoldDB" id="A0A8J6NZY7"/>
<gene>
    <name evidence="1" type="ORF">H8D96_02340</name>
</gene>
<sequence>MGIVSVNPQKNRIHIKFLDMSRKELELTVMKIEVAALELNPNFTCLIDFRLAGSLLMENKDLLDRGQKALMEIGIGKAVPLVTQQQIESPEFQILDIVRSGYEIEYATSTKSAKRILDNYTREIEQLSKQPGRGNSLFRLIDRNGWEDEHNFADYKHAIKRLKKVRQSGRRDAIIINVKI</sequence>
<evidence type="ECO:0000313" key="1">
    <source>
        <dbReference type="EMBL" id="MBC8430737.1"/>
    </source>
</evidence>
<dbReference type="EMBL" id="JACNIG010000077">
    <property type="protein sequence ID" value="MBC8430737.1"/>
    <property type="molecule type" value="Genomic_DNA"/>
</dbReference>
<organism evidence="1 2">
    <name type="scientific">Candidatus Desulfatibia vada</name>
    <dbReference type="NCBI Taxonomy" id="2841696"/>
    <lineage>
        <taxon>Bacteria</taxon>
        <taxon>Pseudomonadati</taxon>
        <taxon>Thermodesulfobacteriota</taxon>
        <taxon>Desulfobacteria</taxon>
        <taxon>Desulfobacterales</taxon>
        <taxon>Desulfobacterales incertae sedis</taxon>
        <taxon>Candidatus Desulfatibia</taxon>
    </lineage>
</organism>
<name>A0A8J6NZY7_9BACT</name>
<proteinExistence type="predicted"/>
<protein>
    <submittedName>
        <fullName evidence="1">Uncharacterized protein</fullName>
    </submittedName>
</protein>
<evidence type="ECO:0000313" key="2">
    <source>
        <dbReference type="Proteomes" id="UP000605201"/>
    </source>
</evidence>
<comment type="caution">
    <text evidence="1">The sequence shown here is derived from an EMBL/GenBank/DDBJ whole genome shotgun (WGS) entry which is preliminary data.</text>
</comment>
<dbReference type="Proteomes" id="UP000605201">
    <property type="component" value="Unassembled WGS sequence"/>
</dbReference>
<accession>A0A8J6NZY7</accession>